<gene>
    <name evidence="1" type="ORF">LZT28_22155</name>
</gene>
<sequence>MTTSTLSTEEAIVALKQHVEEFIVLELNNRLEEQIQQLVKQGALDLSDWDGVHLEIPRLVTTALMEAAGQRVIWSSCDARYRSRINKLKHRL</sequence>
<protein>
    <submittedName>
        <fullName evidence="1">Uncharacterized protein</fullName>
    </submittedName>
</protein>
<comment type="caution">
    <text evidence="1">The sequence shown here is derived from an EMBL/GenBank/DDBJ whole genome shotgun (WGS) entry which is preliminary data.</text>
</comment>
<evidence type="ECO:0000313" key="1">
    <source>
        <dbReference type="EMBL" id="MCV3290882.1"/>
    </source>
</evidence>
<dbReference type="RefSeq" id="WP_234888701.1">
    <property type="nucleotide sequence ID" value="NZ_JAJVCY010000093.1"/>
</dbReference>
<dbReference type="AlphaFoldDB" id="A0AAW5RTW0"/>
<reference evidence="1" key="1">
    <citation type="submission" date="2022-01" db="EMBL/GenBank/DDBJ databases">
        <title>Comparison of Fish pathogen Aeromonas spp.</title>
        <authorList>
            <person name="Dubey S."/>
            <person name="Sorum H."/>
            <person name="Munangandu H.M."/>
        </authorList>
    </citation>
    <scope>NUCLEOTIDE SEQUENCE</scope>
    <source>
        <strain evidence="1">SD/21-15</strain>
    </source>
</reference>
<dbReference type="Proteomes" id="UP001208651">
    <property type="component" value="Unassembled WGS sequence"/>
</dbReference>
<proteinExistence type="predicted"/>
<dbReference type="EMBL" id="JAJVCY010000093">
    <property type="protein sequence ID" value="MCV3290882.1"/>
    <property type="molecule type" value="Genomic_DNA"/>
</dbReference>
<name>A0AAW5RTW0_AERME</name>
<organism evidence="1 2">
    <name type="scientific">Aeromonas media</name>
    <dbReference type="NCBI Taxonomy" id="651"/>
    <lineage>
        <taxon>Bacteria</taxon>
        <taxon>Pseudomonadati</taxon>
        <taxon>Pseudomonadota</taxon>
        <taxon>Gammaproteobacteria</taxon>
        <taxon>Aeromonadales</taxon>
        <taxon>Aeromonadaceae</taxon>
        <taxon>Aeromonas</taxon>
    </lineage>
</organism>
<evidence type="ECO:0000313" key="2">
    <source>
        <dbReference type="Proteomes" id="UP001208651"/>
    </source>
</evidence>
<accession>A0AAW5RTW0</accession>